<comment type="caution">
    <text evidence="4">The sequence shown here is derived from an EMBL/GenBank/DDBJ whole genome shotgun (WGS) entry which is preliminary data.</text>
</comment>
<proteinExistence type="inferred from homology"/>
<evidence type="ECO:0000256" key="3">
    <source>
        <dbReference type="RuleBase" id="RU000363"/>
    </source>
</evidence>
<accession>A0A8K0NXL3</accession>
<dbReference type="InterPro" id="IPR002347">
    <property type="entry name" value="SDR_fam"/>
</dbReference>
<evidence type="ECO:0000256" key="1">
    <source>
        <dbReference type="ARBA" id="ARBA00006484"/>
    </source>
</evidence>
<dbReference type="InterPro" id="IPR036291">
    <property type="entry name" value="NAD(P)-bd_dom_sf"/>
</dbReference>
<dbReference type="SUPFAM" id="SSF51735">
    <property type="entry name" value="NAD(P)-binding Rossmann-fold domains"/>
    <property type="match status" value="1"/>
</dbReference>
<comment type="similarity">
    <text evidence="1 3">Belongs to the short-chain dehydrogenases/reductases (SDR) family.</text>
</comment>
<dbReference type="Gene3D" id="3.40.50.720">
    <property type="entry name" value="NAD(P)-binding Rossmann-like Domain"/>
    <property type="match status" value="1"/>
</dbReference>
<keyword evidence="2" id="KW-0560">Oxidoreductase</keyword>
<keyword evidence="5" id="KW-1185">Reference proteome</keyword>
<sequence>MIGAFIHVKEMGETLPKEKGVLYGVKADVSNEKDVSEVFQWIRSKVETIHVLVNCAGIGRYYPLTGEGKADDLQKILGVNTFGMINCTTEALKLMKEKGVDNGHIIHINSVAGHGILPFNGHYVHSASKHGVTSISPGLVNTEMIQDFLTPGMDSLDGKPMLEPKDIADSVVYVLSTPPHVQIHELTIKPVGEEF</sequence>
<name>A0A8K0NXL3_LADFU</name>
<reference evidence="4" key="2">
    <citation type="submission" date="2017-10" db="EMBL/GenBank/DDBJ databases">
        <title>Ladona fulva Genome sequencing and assembly.</title>
        <authorList>
            <person name="Murali S."/>
            <person name="Richards S."/>
            <person name="Bandaranaike D."/>
            <person name="Bellair M."/>
            <person name="Blankenburg K."/>
            <person name="Chao H."/>
            <person name="Dinh H."/>
            <person name="Doddapaneni H."/>
            <person name="Dugan-Rocha S."/>
            <person name="Elkadiri S."/>
            <person name="Gnanaolivu R."/>
            <person name="Hernandez B."/>
            <person name="Skinner E."/>
            <person name="Javaid M."/>
            <person name="Lee S."/>
            <person name="Li M."/>
            <person name="Ming W."/>
            <person name="Munidasa M."/>
            <person name="Muniz J."/>
            <person name="Nguyen L."/>
            <person name="Hughes D."/>
            <person name="Osuji N."/>
            <person name="Pu L.-L."/>
            <person name="Puazo M."/>
            <person name="Qu C."/>
            <person name="Quiroz J."/>
            <person name="Raj R."/>
            <person name="Weissenberger G."/>
            <person name="Xin Y."/>
            <person name="Zou X."/>
            <person name="Han Y."/>
            <person name="Worley K."/>
            <person name="Muzny D."/>
            <person name="Gibbs R."/>
        </authorList>
    </citation>
    <scope>NUCLEOTIDE SEQUENCE</scope>
    <source>
        <strain evidence="4">Sampled in the wild</strain>
    </source>
</reference>
<evidence type="ECO:0000313" key="4">
    <source>
        <dbReference type="EMBL" id="KAG8225756.1"/>
    </source>
</evidence>
<dbReference type="Pfam" id="PF00106">
    <property type="entry name" value="adh_short"/>
    <property type="match status" value="1"/>
</dbReference>
<dbReference type="Proteomes" id="UP000792457">
    <property type="component" value="Unassembled WGS sequence"/>
</dbReference>
<dbReference type="GO" id="GO:0016491">
    <property type="term" value="F:oxidoreductase activity"/>
    <property type="evidence" value="ECO:0007669"/>
    <property type="project" value="UniProtKB-KW"/>
</dbReference>
<organism evidence="4 5">
    <name type="scientific">Ladona fulva</name>
    <name type="common">Scarce chaser dragonfly</name>
    <name type="synonym">Libellula fulva</name>
    <dbReference type="NCBI Taxonomy" id="123851"/>
    <lineage>
        <taxon>Eukaryota</taxon>
        <taxon>Metazoa</taxon>
        <taxon>Ecdysozoa</taxon>
        <taxon>Arthropoda</taxon>
        <taxon>Hexapoda</taxon>
        <taxon>Insecta</taxon>
        <taxon>Pterygota</taxon>
        <taxon>Palaeoptera</taxon>
        <taxon>Odonata</taxon>
        <taxon>Epiprocta</taxon>
        <taxon>Anisoptera</taxon>
        <taxon>Libelluloidea</taxon>
        <taxon>Libellulidae</taxon>
        <taxon>Ladona</taxon>
    </lineage>
</organism>
<dbReference type="AlphaFoldDB" id="A0A8K0NXL3"/>
<dbReference type="PRINTS" id="PR00080">
    <property type="entry name" value="SDRFAMILY"/>
</dbReference>
<protein>
    <submittedName>
        <fullName evidence="4">Uncharacterized protein</fullName>
    </submittedName>
</protein>
<gene>
    <name evidence="4" type="ORF">J437_LFUL005715</name>
</gene>
<evidence type="ECO:0000256" key="2">
    <source>
        <dbReference type="ARBA" id="ARBA00023002"/>
    </source>
</evidence>
<dbReference type="OrthoDB" id="1933717at2759"/>
<evidence type="ECO:0000313" key="5">
    <source>
        <dbReference type="Proteomes" id="UP000792457"/>
    </source>
</evidence>
<dbReference type="EMBL" id="KZ308252">
    <property type="protein sequence ID" value="KAG8225756.1"/>
    <property type="molecule type" value="Genomic_DNA"/>
</dbReference>
<dbReference type="PANTHER" id="PTHR43115:SF4">
    <property type="entry name" value="DEHYDROGENASE_REDUCTASE SDR FAMILY MEMBER 11"/>
    <property type="match status" value="1"/>
</dbReference>
<dbReference type="PANTHER" id="PTHR43115">
    <property type="entry name" value="DEHYDROGENASE/REDUCTASE SDR FAMILY MEMBER 11"/>
    <property type="match status" value="1"/>
</dbReference>
<reference evidence="4" key="1">
    <citation type="submission" date="2013-04" db="EMBL/GenBank/DDBJ databases">
        <authorList>
            <person name="Qu J."/>
            <person name="Murali S.C."/>
            <person name="Bandaranaike D."/>
            <person name="Bellair M."/>
            <person name="Blankenburg K."/>
            <person name="Chao H."/>
            <person name="Dinh H."/>
            <person name="Doddapaneni H."/>
            <person name="Downs B."/>
            <person name="Dugan-Rocha S."/>
            <person name="Elkadiri S."/>
            <person name="Gnanaolivu R.D."/>
            <person name="Hernandez B."/>
            <person name="Javaid M."/>
            <person name="Jayaseelan J.C."/>
            <person name="Lee S."/>
            <person name="Li M."/>
            <person name="Ming W."/>
            <person name="Munidasa M."/>
            <person name="Muniz J."/>
            <person name="Nguyen L."/>
            <person name="Ongeri F."/>
            <person name="Osuji N."/>
            <person name="Pu L.-L."/>
            <person name="Puazo M."/>
            <person name="Qu C."/>
            <person name="Quiroz J."/>
            <person name="Raj R."/>
            <person name="Weissenberger G."/>
            <person name="Xin Y."/>
            <person name="Zou X."/>
            <person name="Han Y."/>
            <person name="Richards S."/>
            <person name="Worley K."/>
            <person name="Muzny D."/>
            <person name="Gibbs R."/>
        </authorList>
    </citation>
    <scope>NUCLEOTIDE SEQUENCE</scope>
    <source>
        <strain evidence="4">Sampled in the wild</strain>
    </source>
</reference>